<evidence type="ECO:0000256" key="6">
    <source>
        <dbReference type="ARBA" id="ARBA00047919"/>
    </source>
</evidence>
<dbReference type="InterPro" id="IPR000719">
    <property type="entry name" value="Prot_kinase_dom"/>
</dbReference>
<gene>
    <name evidence="9" type="ORF">PoMZ_10757</name>
</gene>
<dbReference type="Proteomes" id="UP000294847">
    <property type="component" value="Chromosome 1"/>
</dbReference>
<dbReference type="SMART" id="SM00220">
    <property type="entry name" value="S_TKc"/>
    <property type="match status" value="1"/>
</dbReference>
<evidence type="ECO:0000259" key="8">
    <source>
        <dbReference type="PROSITE" id="PS50011"/>
    </source>
</evidence>
<evidence type="ECO:0000256" key="1">
    <source>
        <dbReference type="ARBA" id="ARBA00012411"/>
    </source>
</evidence>
<dbReference type="PROSITE" id="PS50011">
    <property type="entry name" value="PROTEIN_KINASE_DOM"/>
    <property type="match status" value="1"/>
</dbReference>
<dbReference type="GO" id="GO:0004707">
    <property type="term" value="F:MAP kinase activity"/>
    <property type="evidence" value="ECO:0007669"/>
    <property type="project" value="UniProtKB-EC"/>
</dbReference>
<dbReference type="PANTHER" id="PTHR48016">
    <property type="entry name" value="MAP KINASE KINASE KINASE SSK2-RELATED-RELATED"/>
    <property type="match status" value="1"/>
</dbReference>
<evidence type="ECO:0000256" key="5">
    <source>
        <dbReference type="ARBA" id="ARBA00022840"/>
    </source>
</evidence>
<dbReference type="PANTHER" id="PTHR48016:SF56">
    <property type="entry name" value="MAPKK KINASE"/>
    <property type="match status" value="1"/>
</dbReference>
<keyword evidence="2" id="KW-0808">Transferase</keyword>
<dbReference type="AlphaFoldDB" id="A0A4P7N264"/>
<reference evidence="9 10" key="1">
    <citation type="journal article" date="2019" name="Mol. Biol. Evol.">
        <title>Blast fungal genomes show frequent chromosomal changes, gene gains and losses, and effector gene turnover.</title>
        <authorList>
            <person name="Gomez Luciano L.B."/>
            <person name="Jason Tsai I."/>
            <person name="Chuma I."/>
            <person name="Tosa Y."/>
            <person name="Chen Y.H."/>
            <person name="Li J.Y."/>
            <person name="Li M.Y."/>
            <person name="Jade Lu M.Y."/>
            <person name="Nakayashiki H."/>
            <person name="Li W.H."/>
        </authorList>
    </citation>
    <scope>NUCLEOTIDE SEQUENCE [LARGE SCALE GENOMIC DNA]</scope>
    <source>
        <strain evidence="9">MZ5-1-6</strain>
    </source>
</reference>
<dbReference type="SUPFAM" id="SSF56112">
    <property type="entry name" value="Protein kinase-like (PK-like)"/>
    <property type="match status" value="1"/>
</dbReference>
<evidence type="ECO:0000256" key="2">
    <source>
        <dbReference type="ARBA" id="ARBA00022679"/>
    </source>
</evidence>
<evidence type="ECO:0000256" key="7">
    <source>
        <dbReference type="ARBA" id="ARBA00048130"/>
    </source>
</evidence>
<evidence type="ECO:0000313" key="9">
    <source>
        <dbReference type="EMBL" id="QBZ55041.1"/>
    </source>
</evidence>
<organism evidence="9 10">
    <name type="scientific">Pyricularia oryzae</name>
    <name type="common">Rice blast fungus</name>
    <name type="synonym">Magnaporthe oryzae</name>
    <dbReference type="NCBI Taxonomy" id="318829"/>
    <lineage>
        <taxon>Eukaryota</taxon>
        <taxon>Fungi</taxon>
        <taxon>Dikarya</taxon>
        <taxon>Ascomycota</taxon>
        <taxon>Pezizomycotina</taxon>
        <taxon>Sordariomycetes</taxon>
        <taxon>Sordariomycetidae</taxon>
        <taxon>Magnaporthales</taxon>
        <taxon>Pyriculariaceae</taxon>
        <taxon>Pyricularia</taxon>
    </lineage>
</organism>
<accession>A0A4P7N264</accession>
<comment type="catalytic activity">
    <reaction evidence="6">
        <text>L-threonyl-[protein] + ATP = O-phospho-L-threonyl-[protein] + ADP + H(+)</text>
        <dbReference type="Rhea" id="RHEA:46608"/>
        <dbReference type="Rhea" id="RHEA-COMP:11060"/>
        <dbReference type="Rhea" id="RHEA-COMP:11605"/>
        <dbReference type="ChEBI" id="CHEBI:15378"/>
        <dbReference type="ChEBI" id="CHEBI:30013"/>
        <dbReference type="ChEBI" id="CHEBI:30616"/>
        <dbReference type="ChEBI" id="CHEBI:61977"/>
        <dbReference type="ChEBI" id="CHEBI:456216"/>
        <dbReference type="EC" id="2.7.11.24"/>
    </reaction>
    <physiologicalReaction direction="left-to-right" evidence="6">
        <dbReference type="Rhea" id="RHEA:46609"/>
    </physiologicalReaction>
</comment>
<dbReference type="Gene3D" id="1.10.510.10">
    <property type="entry name" value="Transferase(Phosphotransferase) domain 1"/>
    <property type="match status" value="2"/>
</dbReference>
<keyword evidence="5" id="KW-0067">ATP-binding</keyword>
<comment type="catalytic activity">
    <reaction evidence="7">
        <text>L-seryl-[protein] + ATP = O-phospho-L-seryl-[protein] + ADP + H(+)</text>
        <dbReference type="Rhea" id="RHEA:17989"/>
        <dbReference type="Rhea" id="RHEA-COMP:9863"/>
        <dbReference type="Rhea" id="RHEA-COMP:11604"/>
        <dbReference type="ChEBI" id="CHEBI:15378"/>
        <dbReference type="ChEBI" id="CHEBI:29999"/>
        <dbReference type="ChEBI" id="CHEBI:30616"/>
        <dbReference type="ChEBI" id="CHEBI:83421"/>
        <dbReference type="ChEBI" id="CHEBI:456216"/>
        <dbReference type="EC" id="2.7.11.24"/>
    </reaction>
    <physiologicalReaction direction="left-to-right" evidence="7">
        <dbReference type="Rhea" id="RHEA:17990"/>
    </physiologicalReaction>
</comment>
<protein>
    <recommendedName>
        <fullName evidence="1">mitogen-activated protein kinase</fullName>
        <ecNumber evidence="1">2.7.11.24</ecNumber>
    </recommendedName>
</protein>
<dbReference type="EC" id="2.7.11.24" evidence="1"/>
<proteinExistence type="predicted"/>
<name>A0A4P7N264_PYROR</name>
<keyword evidence="3" id="KW-0547">Nucleotide-binding</keyword>
<dbReference type="Pfam" id="PF00069">
    <property type="entry name" value="Pkinase"/>
    <property type="match status" value="1"/>
</dbReference>
<dbReference type="InterPro" id="IPR011009">
    <property type="entry name" value="Kinase-like_dom_sf"/>
</dbReference>
<keyword evidence="4" id="KW-0418">Kinase</keyword>
<evidence type="ECO:0000256" key="3">
    <source>
        <dbReference type="ARBA" id="ARBA00022741"/>
    </source>
</evidence>
<dbReference type="InterPro" id="IPR050538">
    <property type="entry name" value="MAP_kinase_kinase_kinase"/>
</dbReference>
<dbReference type="GO" id="GO:0005524">
    <property type="term" value="F:ATP binding"/>
    <property type="evidence" value="ECO:0007669"/>
    <property type="project" value="UniProtKB-KW"/>
</dbReference>
<sequence>MERTTNNLDWTLNGEPKIRDGRYGPVFLAMDTKTGQLLSAEQLEFDRATLEAAVSQLAQKFVVDSDGHNLIRYLGCHTKGEHTYLVAEHVNGSSLTEMIRSYGPIPAHLVRSIVRSLLTGLDWLHAHGSYTKVLLDPDYIFVDQQGAAKIDIPVLDPVVAGCLPLPASLALPELGLGQGGPQKANVWLLGVVVAHMLSGEAKLAVDYTSAASLGAGLISCPGSAVGMVLPEHVVKLLLEEPLAFDFVRKCLTVKVAGRPGISKLQTHAFLSAS</sequence>
<dbReference type="EMBL" id="CP034204">
    <property type="protein sequence ID" value="QBZ55041.1"/>
    <property type="molecule type" value="Genomic_DNA"/>
</dbReference>
<evidence type="ECO:0000256" key="4">
    <source>
        <dbReference type="ARBA" id="ARBA00022777"/>
    </source>
</evidence>
<feature type="domain" description="Protein kinase" evidence="8">
    <location>
        <begin position="12"/>
        <end position="270"/>
    </location>
</feature>
<evidence type="ECO:0000313" key="10">
    <source>
        <dbReference type="Proteomes" id="UP000294847"/>
    </source>
</evidence>